<gene>
    <name evidence="15" type="ORF">ACFPET_14780</name>
</gene>
<reference evidence="16" key="1">
    <citation type="journal article" date="2019" name="Int. J. Syst. Evol. Microbiol.">
        <title>The Global Catalogue of Microorganisms (GCM) 10K type strain sequencing project: providing services to taxonomists for standard genome sequencing and annotation.</title>
        <authorList>
            <consortium name="The Broad Institute Genomics Platform"/>
            <consortium name="The Broad Institute Genome Sequencing Center for Infectious Disease"/>
            <person name="Wu L."/>
            <person name="Ma J."/>
        </authorList>
    </citation>
    <scope>NUCLEOTIDE SEQUENCE [LARGE SCALE GENOMIC DNA]</scope>
    <source>
        <strain evidence="16">IBRC-M 10908</strain>
    </source>
</reference>
<protein>
    <submittedName>
        <fullName evidence="15">Peroxidase family protein</fullName>
    </submittedName>
</protein>
<comment type="cofactor">
    <cofactor evidence="1">
        <name>Ca(2+)</name>
        <dbReference type="ChEBI" id="CHEBI:29108"/>
    </cofactor>
</comment>
<dbReference type="GO" id="GO:0004601">
    <property type="term" value="F:peroxidase activity"/>
    <property type="evidence" value="ECO:0007669"/>
    <property type="project" value="UniProtKB-KW"/>
</dbReference>
<keyword evidence="5" id="KW-0479">Metal-binding</keyword>
<dbReference type="InterPro" id="IPR010255">
    <property type="entry name" value="Haem_peroxidase_sf"/>
</dbReference>
<keyword evidence="7" id="KW-0611">Plant defense</keyword>
<dbReference type="InterPro" id="IPR050783">
    <property type="entry name" value="Oxylipin_biosynth_metab"/>
</dbReference>
<evidence type="ECO:0000256" key="10">
    <source>
        <dbReference type="ARBA" id="ARBA00023002"/>
    </source>
</evidence>
<dbReference type="Gene3D" id="1.10.640.10">
    <property type="entry name" value="Haem peroxidase domain superfamily, animal type"/>
    <property type="match status" value="1"/>
</dbReference>
<evidence type="ECO:0000313" key="16">
    <source>
        <dbReference type="Proteomes" id="UP001595823"/>
    </source>
</evidence>
<dbReference type="PANTHER" id="PTHR11903">
    <property type="entry name" value="PROSTAGLANDIN G/H SYNTHASE"/>
    <property type="match status" value="1"/>
</dbReference>
<name>A0ABV8U063_9ACTN</name>
<evidence type="ECO:0000256" key="7">
    <source>
        <dbReference type="ARBA" id="ARBA00022821"/>
    </source>
</evidence>
<dbReference type="InterPro" id="IPR034815">
    <property type="entry name" value="A_dioxygenase"/>
</dbReference>
<keyword evidence="12" id="KW-0443">Lipid metabolism</keyword>
<evidence type="ECO:0000256" key="3">
    <source>
        <dbReference type="ARBA" id="ARBA00022559"/>
    </source>
</evidence>
<keyword evidence="2" id="KW-0444">Lipid biosynthesis</keyword>
<keyword evidence="3 15" id="KW-0575">Peroxidase</keyword>
<dbReference type="InterPro" id="IPR037120">
    <property type="entry name" value="Haem_peroxidase_sf_animal"/>
</dbReference>
<evidence type="ECO:0000256" key="8">
    <source>
        <dbReference type="ARBA" id="ARBA00022832"/>
    </source>
</evidence>
<keyword evidence="9" id="KW-0223">Dioxygenase</keyword>
<feature type="region of interest" description="Disordered" evidence="14">
    <location>
        <begin position="1"/>
        <end position="33"/>
    </location>
</feature>
<evidence type="ECO:0000256" key="11">
    <source>
        <dbReference type="ARBA" id="ARBA00023004"/>
    </source>
</evidence>
<evidence type="ECO:0000256" key="12">
    <source>
        <dbReference type="ARBA" id="ARBA00023098"/>
    </source>
</evidence>
<keyword evidence="6" id="KW-0925">Oxylipin biosynthesis</keyword>
<evidence type="ECO:0000256" key="1">
    <source>
        <dbReference type="ARBA" id="ARBA00001913"/>
    </source>
</evidence>
<keyword evidence="11" id="KW-0408">Iron</keyword>
<dbReference type="InterPro" id="IPR019791">
    <property type="entry name" value="Haem_peroxidase_animal"/>
</dbReference>
<dbReference type="EMBL" id="JBHSDK010000021">
    <property type="protein sequence ID" value="MFC4336466.1"/>
    <property type="molecule type" value="Genomic_DNA"/>
</dbReference>
<comment type="caution">
    <text evidence="15">The sequence shown here is derived from an EMBL/GenBank/DDBJ whole genome shotgun (WGS) entry which is preliminary data.</text>
</comment>
<dbReference type="PROSITE" id="PS50292">
    <property type="entry name" value="PEROXIDASE_3"/>
    <property type="match status" value="1"/>
</dbReference>
<evidence type="ECO:0000256" key="4">
    <source>
        <dbReference type="ARBA" id="ARBA00022617"/>
    </source>
</evidence>
<evidence type="ECO:0000256" key="6">
    <source>
        <dbReference type="ARBA" id="ARBA00022767"/>
    </source>
</evidence>
<evidence type="ECO:0000256" key="13">
    <source>
        <dbReference type="ARBA" id="ARBA00023160"/>
    </source>
</evidence>
<accession>A0ABV8U063</accession>
<evidence type="ECO:0000256" key="5">
    <source>
        <dbReference type="ARBA" id="ARBA00022723"/>
    </source>
</evidence>
<proteinExistence type="predicted"/>
<evidence type="ECO:0000256" key="9">
    <source>
        <dbReference type="ARBA" id="ARBA00022964"/>
    </source>
</evidence>
<dbReference type="PANTHER" id="PTHR11903:SF11">
    <property type="entry name" value="ALPHA-DIOXYGENASE 1"/>
    <property type="match status" value="1"/>
</dbReference>
<dbReference type="PRINTS" id="PR00457">
    <property type="entry name" value="ANPEROXIDASE"/>
</dbReference>
<keyword evidence="13" id="KW-0275">Fatty acid biosynthesis</keyword>
<dbReference type="SUPFAM" id="SSF48113">
    <property type="entry name" value="Heme-dependent peroxidases"/>
    <property type="match status" value="1"/>
</dbReference>
<feature type="compositionally biased region" description="Basic residues" evidence="14">
    <location>
        <begin position="13"/>
        <end position="23"/>
    </location>
</feature>
<organism evidence="15 16">
    <name type="scientific">Salininema proteolyticum</name>
    <dbReference type="NCBI Taxonomy" id="1607685"/>
    <lineage>
        <taxon>Bacteria</taxon>
        <taxon>Bacillati</taxon>
        <taxon>Actinomycetota</taxon>
        <taxon>Actinomycetes</taxon>
        <taxon>Glycomycetales</taxon>
        <taxon>Glycomycetaceae</taxon>
        <taxon>Salininema</taxon>
    </lineage>
</organism>
<evidence type="ECO:0000313" key="15">
    <source>
        <dbReference type="EMBL" id="MFC4336466.1"/>
    </source>
</evidence>
<dbReference type="CDD" id="cd09818">
    <property type="entry name" value="PIOX_like"/>
    <property type="match status" value="1"/>
</dbReference>
<dbReference type="Proteomes" id="UP001595823">
    <property type="component" value="Unassembled WGS sequence"/>
</dbReference>
<keyword evidence="10" id="KW-0560">Oxidoreductase</keyword>
<evidence type="ECO:0000256" key="14">
    <source>
        <dbReference type="SAM" id="MobiDB-lite"/>
    </source>
</evidence>
<evidence type="ECO:0000256" key="2">
    <source>
        <dbReference type="ARBA" id="ARBA00022516"/>
    </source>
</evidence>
<keyword evidence="8" id="KW-0276">Fatty acid metabolism</keyword>
<dbReference type="RefSeq" id="WP_380622436.1">
    <property type="nucleotide sequence ID" value="NZ_JBHSDK010000021.1"/>
</dbReference>
<dbReference type="Pfam" id="PF03098">
    <property type="entry name" value="An_peroxidase"/>
    <property type="match status" value="1"/>
</dbReference>
<keyword evidence="16" id="KW-1185">Reference proteome</keyword>
<sequence length="607" mass="69384">MAVDRAGSVPGRKSGKSTHKTKNGKGPGREWHEKPFPLAVLDLARIRDRMREENLHDTYVFGGEATRRAVAEGRLPWHRTYDGSGYAADDVDMGRAWTRFDRNQNLEDIEPKFGMFDPSPRDVSEALLKRETFQPAEIVNVLAAAWIQFENHDWFFHGESPADHPMEVPLSDSDPWTDRPMCVRRTMPDPTQTGLDHPSTFINTRTHWWDGSQIYGVSEEQNRAMRTGEHGKMIVDDFGRLPLESDPGLGGIERTGFNENWWVGLSLLHTLFVKEHNAICDMLARKYRRWGDERLFQTARLVNAALMAKIHTVEWTPAVLPNRVTRFAMNCNWYGALGKTVREKFGRVSRNEAVSGIPGSPSDHHAAAYSLTEEFVTSYRLHPLIPDEFRIRSHRDGSLISETGFMELQGNGTRDATDLYGADNILYSFATSHPGAITLHNHPDALRDLAKVNGEHVDLGTIDVLRDRERLVPRYNDFRRMVGKAPVERFADLSPNARWVEEMREVYDDRIEAVDAMVGMYAEQPPEGFGFSDTAFRVFVLMASRRLKSDRFFTDDYRPEVYTPEGMRWIEDNSMSTILCRHHPRLAPHLDGVNNVFAPWPKYDRGS</sequence>
<keyword evidence="4" id="KW-0349">Heme</keyword>